<sequence length="66" mass="6839">MIVRVAIAVSTDGTSCARAATEALGDHPDALAAVRAAIEGQGRTVDRAGWLDIYTEHLGEPLPPLA</sequence>
<evidence type="ECO:0000313" key="1">
    <source>
        <dbReference type="EMBL" id="PYE80797.1"/>
    </source>
</evidence>
<gene>
    <name evidence="1" type="ORF">DFP88_1117</name>
</gene>
<keyword evidence="2" id="KW-1185">Reference proteome</keyword>
<protein>
    <submittedName>
        <fullName evidence="1">Uncharacterized protein</fullName>
    </submittedName>
</protein>
<comment type="caution">
    <text evidence="1">The sequence shown here is derived from an EMBL/GenBank/DDBJ whole genome shotgun (WGS) entry which is preliminary data.</text>
</comment>
<evidence type="ECO:0000313" key="2">
    <source>
        <dbReference type="Proteomes" id="UP000248311"/>
    </source>
</evidence>
<accession>A0A318SYJ8</accession>
<dbReference type="AlphaFoldDB" id="A0A318SYJ8"/>
<proteinExistence type="predicted"/>
<reference evidence="1 2" key="1">
    <citation type="submission" date="2018-06" db="EMBL/GenBank/DDBJ databases">
        <title>Genomic Encyclopedia of Type Strains, Phase III (KMG-III): the genomes of soil and plant-associated and newly described type strains.</title>
        <authorList>
            <person name="Whitman W."/>
        </authorList>
    </citation>
    <scope>NUCLEOTIDE SEQUENCE [LARGE SCALE GENOMIC DNA]</scope>
    <source>
        <strain evidence="1 2">CECT 9025</strain>
    </source>
</reference>
<dbReference type="Proteomes" id="UP000248311">
    <property type="component" value="Unassembled WGS sequence"/>
</dbReference>
<organism evidence="1 2">
    <name type="scientific">Pseudoroseicyclus aestuarii</name>
    <dbReference type="NCBI Taxonomy" id="1795041"/>
    <lineage>
        <taxon>Bacteria</taxon>
        <taxon>Pseudomonadati</taxon>
        <taxon>Pseudomonadota</taxon>
        <taxon>Alphaproteobacteria</taxon>
        <taxon>Rhodobacterales</taxon>
        <taxon>Paracoccaceae</taxon>
        <taxon>Pseudoroseicyclus</taxon>
    </lineage>
</organism>
<name>A0A318SYJ8_9RHOB</name>
<dbReference type="RefSeq" id="WP_110815690.1">
    <property type="nucleotide sequence ID" value="NZ_QJTE01000011.1"/>
</dbReference>
<dbReference type="EMBL" id="QJTE01000011">
    <property type="protein sequence ID" value="PYE80797.1"/>
    <property type="molecule type" value="Genomic_DNA"/>
</dbReference>